<protein>
    <submittedName>
        <fullName evidence="1">Uncharacterized protein</fullName>
    </submittedName>
</protein>
<dbReference type="EMBL" id="SDIQ01000019">
    <property type="protein sequence ID" value="RXL21390.1"/>
    <property type="molecule type" value="Genomic_DNA"/>
</dbReference>
<dbReference type="RefSeq" id="WP_070810412.1">
    <property type="nucleotide sequence ID" value="NZ_QUUP01000025.1"/>
</dbReference>
<sequence length="81" mass="9112">MKKLKVAIAHLEDNCDGIVLGEKVTYQIFQSGRVLVEDSLSGKASSPFSKTYDVNANDAEIYVTYDRHDLNWLTITAEFVE</sequence>
<accession>A0A3X2TCV5</accession>
<dbReference type="Proteomes" id="UP000839536">
    <property type="component" value="Unassembled WGS sequence"/>
</dbReference>
<evidence type="ECO:0000313" key="1">
    <source>
        <dbReference type="EMBL" id="RXL21390.1"/>
    </source>
</evidence>
<dbReference type="AlphaFoldDB" id="A0A3X2TCV5"/>
<organism evidence="1">
    <name type="scientific">Salmonella enterica</name>
    <name type="common">Salmonella choleraesuis</name>
    <dbReference type="NCBI Taxonomy" id="28901"/>
    <lineage>
        <taxon>Bacteria</taxon>
        <taxon>Pseudomonadati</taxon>
        <taxon>Pseudomonadota</taxon>
        <taxon>Gammaproteobacteria</taxon>
        <taxon>Enterobacterales</taxon>
        <taxon>Enterobacteriaceae</taxon>
        <taxon>Salmonella</taxon>
    </lineage>
</organism>
<comment type="caution">
    <text evidence="1">The sequence shown here is derived from an EMBL/GenBank/DDBJ whole genome shotgun (WGS) entry which is preliminary data.</text>
</comment>
<proteinExistence type="predicted"/>
<reference evidence="1" key="1">
    <citation type="submission" date="2019-01" db="EMBL/GenBank/DDBJ databases">
        <title>Whole genome sequencing of Salmonella enterica.</title>
        <authorList>
            <person name="Cao G."/>
        </authorList>
    </citation>
    <scope>NUCLEOTIDE SEQUENCE [LARGE SCALE GENOMIC DNA]</scope>
    <source>
        <strain evidence="1">CFSAN074594</strain>
    </source>
</reference>
<gene>
    <name evidence="1" type="ORF">EKD96_12840</name>
</gene>
<name>A0A3X2TCV5_SALER</name>